<keyword evidence="3" id="KW-1185">Reference proteome</keyword>
<feature type="transmembrane region" description="Helical" evidence="1">
    <location>
        <begin position="207"/>
        <end position="228"/>
    </location>
</feature>
<gene>
    <name evidence="2" type="ORF">DGYR_LOCUS4405</name>
</gene>
<reference evidence="2 3" key="1">
    <citation type="submission" date="2020-08" db="EMBL/GenBank/DDBJ databases">
        <authorList>
            <person name="Hejnol A."/>
        </authorList>
    </citation>
    <scope>NUCLEOTIDE SEQUENCE [LARGE SCALE GENOMIC DNA]</scope>
</reference>
<feature type="transmembrane region" description="Helical" evidence="1">
    <location>
        <begin position="110"/>
        <end position="138"/>
    </location>
</feature>
<dbReference type="AlphaFoldDB" id="A0A7I8VJ14"/>
<evidence type="ECO:0000313" key="2">
    <source>
        <dbReference type="EMBL" id="CAD5115694.1"/>
    </source>
</evidence>
<dbReference type="Gene3D" id="1.20.1070.10">
    <property type="entry name" value="Rhodopsin 7-helix transmembrane proteins"/>
    <property type="match status" value="1"/>
</dbReference>
<organism evidence="2 3">
    <name type="scientific">Dimorphilus gyrociliatus</name>
    <dbReference type="NCBI Taxonomy" id="2664684"/>
    <lineage>
        <taxon>Eukaryota</taxon>
        <taxon>Metazoa</taxon>
        <taxon>Spiralia</taxon>
        <taxon>Lophotrochozoa</taxon>
        <taxon>Annelida</taxon>
        <taxon>Polychaeta</taxon>
        <taxon>Polychaeta incertae sedis</taxon>
        <taxon>Dinophilidae</taxon>
        <taxon>Dimorphilus</taxon>
    </lineage>
</organism>
<feature type="transmembrane region" description="Helical" evidence="1">
    <location>
        <begin position="159"/>
        <end position="187"/>
    </location>
</feature>
<sequence>MGAGLDAVAELSKANKFSVLNDWTCKLHTVADKTCEHWITWCSTIMGAERVIKTWKKSNVAWSVFKSKCVAVGILFGVLSIEIHIMWSYAIVEHMGCYIDLEFHDFHRNLWPLVSAFINVYIPVVIGIGVSTALTIGLARNRSSQGEEDYLRECRRQEAWSRCALILLLSYILLKMPILIINIVQYSNPERVSTDSRWFAQLQFADIIIQVVALGHYTFAPFMILLTAPGLGRAYSRLLENIQSAFVSRCLTKNSEETQSNLIESTVETTVKMNDRGEMVNCSSV</sequence>
<keyword evidence="1" id="KW-1133">Transmembrane helix</keyword>
<comment type="caution">
    <text evidence="2">The sequence shown here is derived from an EMBL/GenBank/DDBJ whole genome shotgun (WGS) entry which is preliminary data.</text>
</comment>
<dbReference type="EMBL" id="CAJFCJ010000006">
    <property type="protein sequence ID" value="CAD5115694.1"/>
    <property type="molecule type" value="Genomic_DNA"/>
</dbReference>
<proteinExistence type="predicted"/>
<dbReference type="SUPFAM" id="SSF81321">
    <property type="entry name" value="Family A G protein-coupled receptor-like"/>
    <property type="match status" value="1"/>
</dbReference>
<accession>A0A7I8VJ14</accession>
<name>A0A7I8VJ14_9ANNE</name>
<feature type="transmembrane region" description="Helical" evidence="1">
    <location>
        <begin position="69"/>
        <end position="90"/>
    </location>
</feature>
<evidence type="ECO:0000256" key="1">
    <source>
        <dbReference type="SAM" id="Phobius"/>
    </source>
</evidence>
<dbReference type="Proteomes" id="UP000549394">
    <property type="component" value="Unassembled WGS sequence"/>
</dbReference>
<keyword evidence="1" id="KW-0812">Transmembrane</keyword>
<protein>
    <submittedName>
        <fullName evidence="2">Uncharacterized protein</fullName>
    </submittedName>
</protein>
<keyword evidence="1" id="KW-0472">Membrane</keyword>
<evidence type="ECO:0000313" key="3">
    <source>
        <dbReference type="Proteomes" id="UP000549394"/>
    </source>
</evidence>